<accession>A0A427XJQ4</accession>
<dbReference type="GO" id="GO:0044715">
    <property type="term" value="F:8-oxo-dGDP phosphatase activity"/>
    <property type="evidence" value="ECO:0007669"/>
    <property type="project" value="UniProtKB-ARBA"/>
</dbReference>
<dbReference type="Gene3D" id="3.90.79.10">
    <property type="entry name" value="Nucleoside Triphosphate Pyrophosphohydrolase"/>
    <property type="match status" value="1"/>
</dbReference>
<dbReference type="SUPFAM" id="SSF55811">
    <property type="entry name" value="Nudix"/>
    <property type="match status" value="1"/>
</dbReference>
<comment type="caution">
    <text evidence="2">The sequence shown here is derived from an EMBL/GenBank/DDBJ whole genome shotgun (WGS) entry which is preliminary data.</text>
</comment>
<dbReference type="RefSeq" id="XP_028474205.1">
    <property type="nucleotide sequence ID" value="XM_028617742.1"/>
</dbReference>
<dbReference type="Pfam" id="PF00293">
    <property type="entry name" value="NUDIX"/>
    <property type="match status" value="1"/>
</dbReference>
<dbReference type="PROSITE" id="PS51462">
    <property type="entry name" value="NUDIX"/>
    <property type="match status" value="1"/>
</dbReference>
<evidence type="ECO:0000313" key="2">
    <source>
        <dbReference type="EMBL" id="RSH79058.1"/>
    </source>
</evidence>
<organism evidence="2 3">
    <name type="scientific">Apiotrichum porosum</name>
    <dbReference type="NCBI Taxonomy" id="105984"/>
    <lineage>
        <taxon>Eukaryota</taxon>
        <taxon>Fungi</taxon>
        <taxon>Dikarya</taxon>
        <taxon>Basidiomycota</taxon>
        <taxon>Agaricomycotina</taxon>
        <taxon>Tremellomycetes</taxon>
        <taxon>Trichosporonales</taxon>
        <taxon>Trichosporonaceae</taxon>
        <taxon>Apiotrichum</taxon>
    </lineage>
</organism>
<dbReference type="EMBL" id="RSCE01000011">
    <property type="protein sequence ID" value="RSH79058.1"/>
    <property type="molecule type" value="Genomic_DNA"/>
</dbReference>
<dbReference type="GeneID" id="39586531"/>
<dbReference type="PANTHER" id="PTHR13622">
    <property type="entry name" value="THIAMIN PYROPHOSPHOKINASE"/>
    <property type="match status" value="1"/>
</dbReference>
<dbReference type="InterPro" id="IPR000086">
    <property type="entry name" value="NUDIX_hydrolase_dom"/>
</dbReference>
<dbReference type="FunFam" id="3.90.79.10:FF:000019">
    <property type="entry name" value="Thiamin pyrophosphokinase, putative"/>
    <property type="match status" value="1"/>
</dbReference>
<sequence length="430" mass="47284">MPSLQSEHKEWAKTWGPHIDLFLRIQRNFPGTAAPDAAPDAKTQAPPYLHYAIHPVPTTIYTTQMAAPPSLLPFVLNADNFPHHTGTYPTHHPETNEHYTPFHVAAADHAAKLYPVGLLRPAVLIALVVEEGAEGPYEFVRDPKTQDIECVAFTAAVLAQGHEAMNAAIAATAARWKQAGKFPEALDGALSLYLTPALAADGFLKGWRNELYAIYASPKSAALTNAPRAPFGNLVFGCERAACAVFGFATFGVHMTAYEGEGQDMKIWVPRRSPTKATWPGMLDNSVAGGIEMGYTPFNTIVKECDEEASLPADFVKKRLRNAGVTTYFYITSAGFLQPEIEYIYDLPLPPRDSAEYVLPRPHDDEVESFELKTVPETIAALQAGEFKPNCGLILVDFLMRHGLVTPETEQNYLEISWHMHRRIGVGCPA</sequence>
<keyword evidence="3" id="KW-1185">Reference proteome</keyword>
<dbReference type="STRING" id="105984.A0A427XJQ4"/>
<dbReference type="AlphaFoldDB" id="A0A427XJQ4"/>
<dbReference type="OrthoDB" id="10261522at2759"/>
<proteinExistence type="predicted"/>
<name>A0A427XJQ4_9TREE</name>
<evidence type="ECO:0000313" key="3">
    <source>
        <dbReference type="Proteomes" id="UP000279236"/>
    </source>
</evidence>
<reference evidence="2 3" key="1">
    <citation type="submission" date="2018-11" db="EMBL/GenBank/DDBJ databases">
        <title>Genome sequence of Apiotrichum porosum DSM 27194.</title>
        <authorList>
            <person name="Aliyu H."/>
            <person name="Gorte O."/>
            <person name="Ochsenreither K."/>
        </authorList>
    </citation>
    <scope>NUCLEOTIDE SEQUENCE [LARGE SCALE GENOMIC DNA]</scope>
    <source>
        <strain evidence="2 3">DSM 27194</strain>
    </source>
</reference>
<dbReference type="CDD" id="cd03676">
    <property type="entry name" value="NUDIX_Tnr3_like"/>
    <property type="match status" value="1"/>
</dbReference>
<dbReference type="InterPro" id="IPR015797">
    <property type="entry name" value="NUDIX_hydrolase-like_dom_sf"/>
</dbReference>
<dbReference type="Proteomes" id="UP000279236">
    <property type="component" value="Unassembled WGS sequence"/>
</dbReference>
<feature type="domain" description="Nudix hydrolase" evidence="1">
    <location>
        <begin position="238"/>
        <end position="395"/>
    </location>
</feature>
<protein>
    <recommendedName>
        <fullName evidence="1">Nudix hydrolase domain-containing protein</fullName>
    </recommendedName>
</protein>
<dbReference type="PANTHER" id="PTHR13622:SF8">
    <property type="entry name" value="THIAMIN PYROPHOSPHOKINASE 1"/>
    <property type="match status" value="1"/>
</dbReference>
<gene>
    <name evidence="2" type="ORF">EHS24_001988</name>
</gene>
<evidence type="ECO:0000259" key="1">
    <source>
        <dbReference type="PROSITE" id="PS51462"/>
    </source>
</evidence>